<dbReference type="Proteomes" id="UP000312032">
    <property type="component" value="Unassembled WGS sequence"/>
</dbReference>
<keyword evidence="6" id="KW-1185">Reference proteome</keyword>
<dbReference type="GO" id="GO:0008926">
    <property type="term" value="F:mannitol-1-phosphate 5-dehydrogenase activity"/>
    <property type="evidence" value="ECO:0007669"/>
    <property type="project" value="UniProtKB-EC"/>
</dbReference>
<comment type="caution">
    <text evidence="5">The sequence shown here is derived from an EMBL/GenBank/DDBJ whole genome shotgun (WGS) entry which is preliminary data.</text>
</comment>
<dbReference type="PRINTS" id="PR00084">
    <property type="entry name" value="MTLDHDRGNASE"/>
</dbReference>
<evidence type="ECO:0000313" key="5">
    <source>
        <dbReference type="EMBL" id="TNL95651.1"/>
    </source>
</evidence>
<feature type="domain" description="Mannitol dehydrogenase N-terminal" evidence="3">
    <location>
        <begin position="19"/>
        <end position="271"/>
    </location>
</feature>
<dbReference type="PANTHER" id="PTHR43362:SF1">
    <property type="entry name" value="MANNITOL DEHYDROGENASE 2-RELATED"/>
    <property type="match status" value="1"/>
</dbReference>
<protein>
    <submittedName>
        <fullName evidence="5">Mannitol dehydrogenase family protein</fullName>
    </submittedName>
</protein>
<dbReference type="InterPro" id="IPR050988">
    <property type="entry name" value="Mannitol_DH/Oxidoreductase"/>
</dbReference>
<evidence type="ECO:0000256" key="1">
    <source>
        <dbReference type="ARBA" id="ARBA00023002"/>
    </source>
</evidence>
<dbReference type="Pfam" id="PF08125">
    <property type="entry name" value="Mannitol_dh_C"/>
    <property type="match status" value="1"/>
</dbReference>
<dbReference type="RefSeq" id="WP_139466260.1">
    <property type="nucleotide sequence ID" value="NZ_VDHJ01000013.1"/>
</dbReference>
<dbReference type="InterPro" id="IPR013131">
    <property type="entry name" value="Mannitol_DH_N"/>
</dbReference>
<feature type="domain" description="Mannitol dehydrogenase C-terminal" evidence="4">
    <location>
        <begin position="280"/>
        <end position="461"/>
    </location>
</feature>
<accession>A0A5C4U2W9</accession>
<proteinExistence type="predicted"/>
<dbReference type="InterPro" id="IPR013328">
    <property type="entry name" value="6PGD_dom2"/>
</dbReference>
<evidence type="ECO:0000259" key="4">
    <source>
        <dbReference type="Pfam" id="PF08125"/>
    </source>
</evidence>
<comment type="catalytic activity">
    <reaction evidence="2">
        <text>D-mannitol 1-phosphate + NAD(+) = beta-D-fructose 6-phosphate + NADH + H(+)</text>
        <dbReference type="Rhea" id="RHEA:19661"/>
        <dbReference type="ChEBI" id="CHEBI:15378"/>
        <dbReference type="ChEBI" id="CHEBI:57540"/>
        <dbReference type="ChEBI" id="CHEBI:57634"/>
        <dbReference type="ChEBI" id="CHEBI:57945"/>
        <dbReference type="ChEBI" id="CHEBI:61381"/>
        <dbReference type="EC" id="1.1.1.17"/>
    </reaction>
</comment>
<evidence type="ECO:0000259" key="3">
    <source>
        <dbReference type="Pfam" id="PF01232"/>
    </source>
</evidence>
<keyword evidence="1" id="KW-0560">Oxidoreductase</keyword>
<dbReference type="InterPro" id="IPR008927">
    <property type="entry name" value="6-PGluconate_DH-like_C_sf"/>
</dbReference>
<dbReference type="SUPFAM" id="SSF51735">
    <property type="entry name" value="NAD(P)-binding Rossmann-fold domains"/>
    <property type="match status" value="1"/>
</dbReference>
<sequence length="461" mass="50281">MNQPLNRSTHAEAKTPPVRLVHLGLGAFHRAHQVFLTRQAEQESANPEFGYASFTGRSAGAALELQPQDGLYTLVTRSGDGDECQVIDTLVEAQPADNVERLVELLASPEVCVVTMTITEAGYYLADGFQLDTDNETVAADIELLRQGLEGTPQAQTAAGKLLVGLAHRRAAGLSGLAVMSCDNIAANGATTRAAVLGLAREVDAELAQWIENNVTFPSSSIDRITPATTDELKNEVAEMTGYHDNSPVVTEPFFSWVIEGEFPAGRPEWERAGVEFVDDIEQFENRKLWLLNGSHSLMAYFGQLRGHTTVAEAINDEEVRARVEDLWDEAAAHLTRPELNVPEYRTALIERFTNPRIRHNLAQIAIDGATKQRMRAAAILKAERSAGRSGEAAAFSIASWIAFAQQALQQDQELKDSRADEVTEALSAENPVPAMLALLDSELAQDAEVIDAITNQLKEL</sequence>
<dbReference type="PANTHER" id="PTHR43362">
    <property type="entry name" value="MANNITOL DEHYDROGENASE DSF1-RELATED"/>
    <property type="match status" value="1"/>
</dbReference>
<dbReference type="InterPro" id="IPR036291">
    <property type="entry name" value="NAD(P)-bd_dom_sf"/>
</dbReference>
<name>A0A5C4U2W9_9CORY</name>
<dbReference type="SUPFAM" id="SSF48179">
    <property type="entry name" value="6-phosphogluconate dehydrogenase C-terminal domain-like"/>
    <property type="match status" value="1"/>
</dbReference>
<dbReference type="InterPro" id="IPR013118">
    <property type="entry name" value="Mannitol_DH_C"/>
</dbReference>
<evidence type="ECO:0000256" key="2">
    <source>
        <dbReference type="ARBA" id="ARBA00048615"/>
    </source>
</evidence>
<dbReference type="Gene3D" id="1.10.1040.10">
    <property type="entry name" value="N-(1-d-carboxylethyl)-l-norvaline Dehydrogenase, domain 2"/>
    <property type="match status" value="1"/>
</dbReference>
<gene>
    <name evidence="5" type="ORF">FHE74_09435</name>
</gene>
<dbReference type="OrthoDB" id="271711at2"/>
<dbReference type="InterPro" id="IPR000669">
    <property type="entry name" value="Mannitol_DH"/>
</dbReference>
<dbReference type="AlphaFoldDB" id="A0A5C4U2W9"/>
<dbReference type="Pfam" id="PF01232">
    <property type="entry name" value="Mannitol_dh"/>
    <property type="match status" value="1"/>
</dbReference>
<dbReference type="EMBL" id="VDHJ01000013">
    <property type="protein sequence ID" value="TNL95651.1"/>
    <property type="molecule type" value="Genomic_DNA"/>
</dbReference>
<reference evidence="5 6" key="1">
    <citation type="submission" date="2019-06" db="EMBL/GenBank/DDBJ databases">
        <authorList>
            <person name="Li J."/>
        </authorList>
    </citation>
    <scope>NUCLEOTIDE SEQUENCE [LARGE SCALE GENOMIC DNA]</scope>
    <source>
        <strain evidence="5 6">LMG 28165</strain>
    </source>
</reference>
<dbReference type="Gene3D" id="3.40.50.720">
    <property type="entry name" value="NAD(P)-binding Rossmann-like Domain"/>
    <property type="match status" value="1"/>
</dbReference>
<evidence type="ECO:0000313" key="6">
    <source>
        <dbReference type="Proteomes" id="UP000312032"/>
    </source>
</evidence>
<organism evidence="5 6">
    <name type="scientific">Corynebacterium tapiri</name>
    <dbReference type="NCBI Taxonomy" id="1448266"/>
    <lineage>
        <taxon>Bacteria</taxon>
        <taxon>Bacillati</taxon>
        <taxon>Actinomycetota</taxon>
        <taxon>Actinomycetes</taxon>
        <taxon>Mycobacteriales</taxon>
        <taxon>Corynebacteriaceae</taxon>
        <taxon>Corynebacterium</taxon>
    </lineage>
</organism>